<gene>
    <name evidence="2" type="ORF">KI387_014505</name>
</gene>
<proteinExistence type="predicted"/>
<name>A0AA38FI68_TAXCH</name>
<dbReference type="EMBL" id="JAHRHJ020000009">
    <property type="protein sequence ID" value="KAH9302922.1"/>
    <property type="molecule type" value="Genomic_DNA"/>
</dbReference>
<dbReference type="Gene3D" id="3.60.21.70">
    <property type="entry name" value="PhoD-like phosphatase"/>
    <property type="match status" value="1"/>
</dbReference>
<keyword evidence="3" id="KW-1185">Reference proteome</keyword>
<accession>A0AA38FI68</accession>
<feature type="non-terminal residue" evidence="2">
    <location>
        <position position="1"/>
    </location>
</feature>
<dbReference type="InterPro" id="IPR038607">
    <property type="entry name" value="PhoD-like_sf"/>
</dbReference>
<dbReference type="AlphaFoldDB" id="A0AA38FI68"/>
<keyword evidence="1" id="KW-0812">Transmembrane</keyword>
<protein>
    <recommendedName>
        <fullName evidence="4">PhoD-like phosphatase metallophosphatase domain-containing protein</fullName>
    </recommendedName>
</protein>
<evidence type="ECO:0000256" key="1">
    <source>
        <dbReference type="SAM" id="Phobius"/>
    </source>
</evidence>
<comment type="caution">
    <text evidence="2">The sequence shown here is derived from an EMBL/GenBank/DDBJ whole genome shotgun (WGS) entry which is preliminary data.</text>
</comment>
<evidence type="ECO:0000313" key="3">
    <source>
        <dbReference type="Proteomes" id="UP000824469"/>
    </source>
</evidence>
<feature type="transmembrane region" description="Helical" evidence="1">
    <location>
        <begin position="190"/>
        <end position="213"/>
    </location>
</feature>
<reference evidence="2 3" key="1">
    <citation type="journal article" date="2021" name="Nat. Plants">
        <title>The Taxus genome provides insights into paclitaxel biosynthesis.</title>
        <authorList>
            <person name="Xiong X."/>
            <person name="Gou J."/>
            <person name="Liao Q."/>
            <person name="Li Y."/>
            <person name="Zhou Q."/>
            <person name="Bi G."/>
            <person name="Li C."/>
            <person name="Du R."/>
            <person name="Wang X."/>
            <person name="Sun T."/>
            <person name="Guo L."/>
            <person name="Liang H."/>
            <person name="Lu P."/>
            <person name="Wu Y."/>
            <person name="Zhang Z."/>
            <person name="Ro D.K."/>
            <person name="Shang Y."/>
            <person name="Huang S."/>
            <person name="Yan J."/>
        </authorList>
    </citation>
    <scope>NUCLEOTIDE SEQUENCE [LARGE SCALE GENOMIC DNA]</scope>
    <source>
        <strain evidence="2">Ta-2019</strain>
    </source>
</reference>
<dbReference type="Proteomes" id="UP000824469">
    <property type="component" value="Unassembled WGS sequence"/>
</dbReference>
<dbReference type="PANTHER" id="PTHR33987">
    <property type="entry name" value="CALCINEURIN-LIKE METALLO-PHOSPHOESTERASE SUPERFAMILY PROTEIN"/>
    <property type="match status" value="1"/>
</dbReference>
<dbReference type="PANTHER" id="PTHR33987:SF1">
    <property type="entry name" value="CALCINEURIN-LIKE METALLO-PHOSPHOESTERASE SUPERFAMILY PROTEIN"/>
    <property type="match status" value="1"/>
</dbReference>
<keyword evidence="1" id="KW-0472">Membrane</keyword>
<evidence type="ECO:0000313" key="2">
    <source>
        <dbReference type="EMBL" id="KAH9302922.1"/>
    </source>
</evidence>
<feature type="non-terminal residue" evidence="2">
    <location>
        <position position="219"/>
    </location>
</feature>
<dbReference type="OMA" id="TIEINWE"/>
<evidence type="ECO:0008006" key="4">
    <source>
        <dbReference type="Google" id="ProtNLM"/>
    </source>
</evidence>
<keyword evidence="1" id="KW-1133">Transmembrane helix</keyword>
<sequence>VIANFSAVVQPLFYVESWTLFPKERDRLFKLIADSNRSGVIFISGDVHFGEITRYDCGVGYPLYEITSSGLTEAVEYAVPPSMSFLVRLAALLTPNTMRVFGKHCRYKSCVYGKPNFGSIEIDWDANPVVIKTEVRDVLGEPVTGAYILLSDLQSDVIREKNLNVGKIRRHCSPERDLPWLVRHRLAASFYGMITVPLVLALTLLLFLATAVYKFCFRK</sequence>
<organism evidence="2 3">
    <name type="scientific">Taxus chinensis</name>
    <name type="common">Chinese yew</name>
    <name type="synonym">Taxus wallichiana var. chinensis</name>
    <dbReference type="NCBI Taxonomy" id="29808"/>
    <lineage>
        <taxon>Eukaryota</taxon>
        <taxon>Viridiplantae</taxon>
        <taxon>Streptophyta</taxon>
        <taxon>Embryophyta</taxon>
        <taxon>Tracheophyta</taxon>
        <taxon>Spermatophyta</taxon>
        <taxon>Pinopsida</taxon>
        <taxon>Pinidae</taxon>
        <taxon>Conifers II</taxon>
        <taxon>Cupressales</taxon>
        <taxon>Taxaceae</taxon>
        <taxon>Taxus</taxon>
    </lineage>
</organism>